<feature type="signal peptide" evidence="2">
    <location>
        <begin position="1"/>
        <end position="35"/>
    </location>
</feature>
<accession>A0ABU8U912</accession>
<proteinExistence type="predicted"/>
<dbReference type="EMBL" id="JBBKAM010000002">
    <property type="protein sequence ID" value="MEJ8644382.1"/>
    <property type="molecule type" value="Genomic_DNA"/>
</dbReference>
<keyword evidence="4" id="KW-1185">Reference proteome</keyword>
<reference evidence="3 4" key="1">
    <citation type="submission" date="2024-03" db="EMBL/GenBank/DDBJ databases">
        <title>Novel Streptomyces species of biotechnological and ecological value are a feature of Machair soil.</title>
        <authorList>
            <person name="Prole J.R."/>
            <person name="Goodfellow M."/>
            <person name="Allenby N."/>
            <person name="Ward A.C."/>
        </authorList>
    </citation>
    <scope>NUCLEOTIDE SEQUENCE [LARGE SCALE GENOMIC DNA]</scope>
    <source>
        <strain evidence="3 4">MS1.HAVA.3</strain>
    </source>
</reference>
<evidence type="ECO:0000256" key="2">
    <source>
        <dbReference type="SAM" id="SignalP"/>
    </source>
</evidence>
<gene>
    <name evidence="3" type="ORF">WKI68_29840</name>
</gene>
<feature type="compositionally biased region" description="Basic residues" evidence="1">
    <location>
        <begin position="230"/>
        <end position="241"/>
    </location>
</feature>
<feature type="region of interest" description="Disordered" evidence="1">
    <location>
        <begin position="214"/>
        <end position="241"/>
    </location>
</feature>
<evidence type="ECO:0000313" key="4">
    <source>
        <dbReference type="Proteomes" id="UP001382904"/>
    </source>
</evidence>
<name>A0ABU8U912_9ACTN</name>
<keyword evidence="2" id="KW-0732">Signal</keyword>
<comment type="caution">
    <text evidence="3">The sequence shown here is derived from an EMBL/GenBank/DDBJ whole genome shotgun (WGS) entry which is preliminary data.</text>
</comment>
<sequence length="241" mass="24454">MSLRGRLLNRRIHRRTLGSVVIGLSLALSASSVQALELAPGGTKRPGVQNFGDPVKGTKAKSKGRPANATAKAAVKKLDKPVWPGSGSAELAVPATGGTPAAQVKVGGLPITVTAPKEAAPKEAGAKASATSFSAAAVAGAEQPGKVRVDVLAPERASKLGAGALLRVQRADQAADGGQVRLNVDYAKFADGFGGSYGSRLQLVELPACAAVADPGTAACPNSPSPSRRSTTRRRRPSPRT</sequence>
<dbReference type="Proteomes" id="UP001382904">
    <property type="component" value="Unassembled WGS sequence"/>
</dbReference>
<evidence type="ECO:0000256" key="1">
    <source>
        <dbReference type="SAM" id="MobiDB-lite"/>
    </source>
</evidence>
<feature type="chain" id="PRO_5047299771" evidence="2">
    <location>
        <begin position="36"/>
        <end position="241"/>
    </location>
</feature>
<protein>
    <submittedName>
        <fullName evidence="3">Uncharacterized protein</fullName>
    </submittedName>
</protein>
<evidence type="ECO:0000313" key="3">
    <source>
        <dbReference type="EMBL" id="MEJ8644382.1"/>
    </source>
</evidence>
<organism evidence="3 4">
    <name type="scientific">Streptomyces caledonius</name>
    <dbReference type="NCBI Taxonomy" id="3134107"/>
    <lineage>
        <taxon>Bacteria</taxon>
        <taxon>Bacillati</taxon>
        <taxon>Actinomycetota</taxon>
        <taxon>Actinomycetes</taxon>
        <taxon>Kitasatosporales</taxon>
        <taxon>Streptomycetaceae</taxon>
        <taxon>Streptomyces</taxon>
    </lineage>
</organism>